<sequence>MICFALLAHENEPTLRQQIRNLRKYNPNAFIVLYNGGIDRSFGKEVCQSEHILYCPYSRPLRRGRTGRFFYDVMRWLEDTRIPYEYLVYTEYDVMFIHDGFEAFLSHHMEGYDCLVEALKTETTPHKSNWTTALGMWKEWGLWQPFFQSNHFYGTFNPMQVYRHRLVKNMLARVNKPLFEQILAKTDVFALGEILYMTLAMQSGAKCQEYPANIRKCFRYRPNISLQEIQEASQKSEVMFAHPVKDDSVRAWISTL</sequence>
<organism evidence="1 2">
    <name type="scientific">Paenibacillus silvestris</name>
    <dbReference type="NCBI Taxonomy" id="2606219"/>
    <lineage>
        <taxon>Bacteria</taxon>
        <taxon>Bacillati</taxon>
        <taxon>Bacillota</taxon>
        <taxon>Bacilli</taxon>
        <taxon>Bacillales</taxon>
        <taxon>Paenibacillaceae</taxon>
        <taxon>Paenibacillus</taxon>
    </lineage>
</organism>
<evidence type="ECO:0008006" key="3">
    <source>
        <dbReference type="Google" id="ProtNLM"/>
    </source>
</evidence>
<dbReference type="Proteomes" id="UP000481087">
    <property type="component" value="Unassembled WGS sequence"/>
</dbReference>
<protein>
    <recommendedName>
        <fullName evidence="3">DUF3431 domain-containing protein</fullName>
    </recommendedName>
</protein>
<evidence type="ECO:0000313" key="1">
    <source>
        <dbReference type="EMBL" id="MZQ86017.1"/>
    </source>
</evidence>
<comment type="caution">
    <text evidence="1">The sequence shown here is derived from an EMBL/GenBank/DDBJ whole genome shotgun (WGS) entry which is preliminary data.</text>
</comment>
<keyword evidence="2" id="KW-1185">Reference proteome</keyword>
<evidence type="ECO:0000313" key="2">
    <source>
        <dbReference type="Proteomes" id="UP000481087"/>
    </source>
</evidence>
<accession>A0A6L8V6W0</accession>
<gene>
    <name evidence="1" type="ORF">GQF01_28340</name>
</gene>
<dbReference type="AlphaFoldDB" id="A0A6L8V6W0"/>
<dbReference type="RefSeq" id="WP_161410324.1">
    <property type="nucleotide sequence ID" value="NZ_WTUZ01000037.1"/>
</dbReference>
<reference evidence="1 2" key="1">
    <citation type="submission" date="2019-12" db="EMBL/GenBank/DDBJ databases">
        <title>Paenibacillus sp. nov. sp. isolated from soil.</title>
        <authorList>
            <person name="Kim J."/>
            <person name="Jeong S.E."/>
            <person name="Jung H.S."/>
            <person name="Jeon C.O."/>
        </authorList>
    </citation>
    <scope>NUCLEOTIDE SEQUENCE [LARGE SCALE GENOMIC DNA]</scope>
    <source>
        <strain evidence="1 2">5J-6</strain>
    </source>
</reference>
<name>A0A6L8V6W0_9BACL</name>
<dbReference type="EMBL" id="WTUZ01000037">
    <property type="protein sequence ID" value="MZQ86017.1"/>
    <property type="molecule type" value="Genomic_DNA"/>
</dbReference>
<proteinExistence type="predicted"/>